<organism evidence="13 14">
    <name type="scientific">Clathrus columnatus</name>
    <dbReference type="NCBI Taxonomy" id="1419009"/>
    <lineage>
        <taxon>Eukaryota</taxon>
        <taxon>Fungi</taxon>
        <taxon>Dikarya</taxon>
        <taxon>Basidiomycota</taxon>
        <taxon>Agaricomycotina</taxon>
        <taxon>Agaricomycetes</taxon>
        <taxon>Phallomycetidae</taxon>
        <taxon>Phallales</taxon>
        <taxon>Clathraceae</taxon>
        <taxon>Clathrus</taxon>
    </lineage>
</organism>
<evidence type="ECO:0000256" key="2">
    <source>
        <dbReference type="ARBA" id="ARBA00004370"/>
    </source>
</evidence>
<dbReference type="InterPro" id="IPR036396">
    <property type="entry name" value="Cyt_P450_sf"/>
</dbReference>
<evidence type="ECO:0000256" key="12">
    <source>
        <dbReference type="RuleBase" id="RU000461"/>
    </source>
</evidence>
<comment type="caution">
    <text evidence="13">The sequence shown here is derived from an EMBL/GenBank/DDBJ whole genome shotgun (WGS) entry which is preliminary data.</text>
</comment>
<dbReference type="Gene3D" id="1.10.630.10">
    <property type="entry name" value="Cytochrome P450"/>
    <property type="match status" value="1"/>
</dbReference>
<evidence type="ECO:0008006" key="15">
    <source>
        <dbReference type="Google" id="ProtNLM"/>
    </source>
</evidence>
<name>A0AAV5AIG4_9AGAM</name>
<comment type="subcellular location">
    <subcellularLocation>
        <location evidence="2">Membrane</location>
    </subcellularLocation>
</comment>
<keyword evidence="4 12" id="KW-0349">Heme</keyword>
<evidence type="ECO:0000256" key="8">
    <source>
        <dbReference type="ARBA" id="ARBA00023002"/>
    </source>
</evidence>
<gene>
    <name evidence="13" type="ORF">Clacol_007807</name>
</gene>
<evidence type="ECO:0000256" key="4">
    <source>
        <dbReference type="ARBA" id="ARBA00022617"/>
    </source>
</evidence>
<dbReference type="EMBL" id="BPWL01000008">
    <property type="protein sequence ID" value="GJJ13552.1"/>
    <property type="molecule type" value="Genomic_DNA"/>
</dbReference>
<keyword evidence="10 12" id="KW-0503">Monooxygenase</keyword>
<dbReference type="GO" id="GO:0016020">
    <property type="term" value="C:membrane"/>
    <property type="evidence" value="ECO:0007669"/>
    <property type="project" value="UniProtKB-SubCell"/>
</dbReference>
<evidence type="ECO:0000256" key="5">
    <source>
        <dbReference type="ARBA" id="ARBA00022692"/>
    </source>
</evidence>
<evidence type="ECO:0000256" key="6">
    <source>
        <dbReference type="ARBA" id="ARBA00022723"/>
    </source>
</evidence>
<reference evidence="13" key="1">
    <citation type="submission" date="2021-10" db="EMBL/GenBank/DDBJ databases">
        <title>De novo Genome Assembly of Clathrus columnatus (Basidiomycota, Fungi) Using Illumina and Nanopore Sequence Data.</title>
        <authorList>
            <person name="Ogiso-Tanaka E."/>
            <person name="Itagaki H."/>
            <person name="Hosoya T."/>
            <person name="Hosaka K."/>
        </authorList>
    </citation>
    <scope>NUCLEOTIDE SEQUENCE</scope>
    <source>
        <strain evidence="13">MO-923</strain>
    </source>
</reference>
<evidence type="ECO:0000256" key="9">
    <source>
        <dbReference type="ARBA" id="ARBA00023004"/>
    </source>
</evidence>
<comment type="cofactor">
    <cofactor evidence="1">
        <name>heme</name>
        <dbReference type="ChEBI" id="CHEBI:30413"/>
    </cofactor>
</comment>
<evidence type="ECO:0000256" key="1">
    <source>
        <dbReference type="ARBA" id="ARBA00001971"/>
    </source>
</evidence>
<dbReference type="PANTHER" id="PTHR46300">
    <property type="entry name" value="P450, PUTATIVE (EUROFUNG)-RELATED-RELATED"/>
    <property type="match status" value="1"/>
</dbReference>
<evidence type="ECO:0000313" key="13">
    <source>
        <dbReference type="EMBL" id="GJJ13552.1"/>
    </source>
</evidence>
<keyword evidence="8 12" id="KW-0560">Oxidoreductase</keyword>
<keyword evidence="5" id="KW-0812">Transmembrane</keyword>
<dbReference type="SUPFAM" id="SSF48264">
    <property type="entry name" value="Cytochrome P450"/>
    <property type="match status" value="1"/>
</dbReference>
<keyword evidence="9 12" id="KW-0408">Iron</keyword>
<evidence type="ECO:0000256" key="11">
    <source>
        <dbReference type="ARBA" id="ARBA00023136"/>
    </source>
</evidence>
<dbReference type="AlphaFoldDB" id="A0AAV5AIG4"/>
<dbReference type="Proteomes" id="UP001050691">
    <property type="component" value="Unassembled WGS sequence"/>
</dbReference>
<evidence type="ECO:0000256" key="10">
    <source>
        <dbReference type="ARBA" id="ARBA00023033"/>
    </source>
</evidence>
<evidence type="ECO:0000256" key="3">
    <source>
        <dbReference type="ARBA" id="ARBA00010617"/>
    </source>
</evidence>
<keyword evidence="6 12" id="KW-0479">Metal-binding</keyword>
<dbReference type="GO" id="GO:0016705">
    <property type="term" value="F:oxidoreductase activity, acting on paired donors, with incorporation or reduction of molecular oxygen"/>
    <property type="evidence" value="ECO:0007669"/>
    <property type="project" value="InterPro"/>
</dbReference>
<proteinExistence type="inferred from homology"/>
<dbReference type="InterPro" id="IPR050364">
    <property type="entry name" value="Cytochrome_P450_fung"/>
</dbReference>
<dbReference type="PANTHER" id="PTHR46300:SF2">
    <property type="entry name" value="CYTOCHROME P450 MONOOXYGENASE ALNH-RELATED"/>
    <property type="match status" value="1"/>
</dbReference>
<keyword evidence="11" id="KW-0472">Membrane</keyword>
<keyword evidence="14" id="KW-1185">Reference proteome</keyword>
<keyword evidence="7" id="KW-1133">Transmembrane helix</keyword>
<dbReference type="Pfam" id="PF00067">
    <property type="entry name" value="p450"/>
    <property type="match status" value="1"/>
</dbReference>
<comment type="similarity">
    <text evidence="3 12">Belongs to the cytochrome P450 family.</text>
</comment>
<sequence>MGVFGFGRRACPGDHIAEKVIGIELASLFAVFNFAPPKDNDGNDIDLTYATIPGSEFIL</sequence>
<accession>A0AAV5AIG4</accession>
<dbReference type="InterPro" id="IPR001128">
    <property type="entry name" value="Cyt_P450"/>
</dbReference>
<dbReference type="GO" id="GO:0005506">
    <property type="term" value="F:iron ion binding"/>
    <property type="evidence" value="ECO:0007669"/>
    <property type="project" value="InterPro"/>
</dbReference>
<evidence type="ECO:0000313" key="14">
    <source>
        <dbReference type="Proteomes" id="UP001050691"/>
    </source>
</evidence>
<dbReference type="GO" id="GO:0004497">
    <property type="term" value="F:monooxygenase activity"/>
    <property type="evidence" value="ECO:0007669"/>
    <property type="project" value="UniProtKB-KW"/>
</dbReference>
<protein>
    <recommendedName>
        <fullName evidence="15">Cytochrome P450</fullName>
    </recommendedName>
</protein>
<dbReference type="GO" id="GO:0020037">
    <property type="term" value="F:heme binding"/>
    <property type="evidence" value="ECO:0007669"/>
    <property type="project" value="InterPro"/>
</dbReference>
<dbReference type="PROSITE" id="PS00086">
    <property type="entry name" value="CYTOCHROME_P450"/>
    <property type="match status" value="1"/>
</dbReference>
<evidence type="ECO:0000256" key="7">
    <source>
        <dbReference type="ARBA" id="ARBA00022989"/>
    </source>
</evidence>
<dbReference type="InterPro" id="IPR017972">
    <property type="entry name" value="Cyt_P450_CS"/>
</dbReference>